<name>A0ABR5NF09_BRECH</name>
<organism evidence="2 3">
    <name type="scientific">Brevibacillus choshinensis</name>
    <dbReference type="NCBI Taxonomy" id="54911"/>
    <lineage>
        <taxon>Bacteria</taxon>
        <taxon>Bacillati</taxon>
        <taxon>Bacillota</taxon>
        <taxon>Bacilli</taxon>
        <taxon>Bacillales</taxon>
        <taxon>Paenibacillaceae</taxon>
        <taxon>Brevibacillus</taxon>
    </lineage>
</organism>
<dbReference type="Pfam" id="PF13799">
    <property type="entry name" value="DUF4183"/>
    <property type="match status" value="1"/>
</dbReference>
<sequence>MLFAPLGCPDIFPGKVNQNQLLQTEMYYYSAIANGAARLFTDQDRLLEYDSSVIMDPDQVSYMNLFVNGMLQPPILYEVRRGTLLLKSTDVPQAGVLIMLQFVKILLPLE</sequence>
<keyword evidence="3" id="KW-1185">Reference proteome</keyword>
<comment type="caution">
    <text evidence="2">The sequence shown here is derived from an EMBL/GenBank/DDBJ whole genome shotgun (WGS) entry which is preliminary data.</text>
</comment>
<evidence type="ECO:0000313" key="2">
    <source>
        <dbReference type="EMBL" id="KQL50097.1"/>
    </source>
</evidence>
<dbReference type="Proteomes" id="UP000051063">
    <property type="component" value="Unassembled WGS sequence"/>
</dbReference>
<accession>A0ABR5NF09</accession>
<dbReference type="InterPro" id="IPR025237">
    <property type="entry name" value="DUF4183"/>
</dbReference>
<gene>
    <name evidence="2" type="ORF">AN963_03445</name>
</gene>
<evidence type="ECO:0000259" key="1">
    <source>
        <dbReference type="Pfam" id="PF13799"/>
    </source>
</evidence>
<protein>
    <recommendedName>
        <fullName evidence="1">DUF4183 domain-containing protein</fullName>
    </recommendedName>
</protein>
<reference evidence="2 3" key="1">
    <citation type="submission" date="2015-09" db="EMBL/GenBank/DDBJ databases">
        <title>Genome sequencing project for genomic taxonomy and phylogenomics of Bacillus-like bacteria.</title>
        <authorList>
            <person name="Liu B."/>
            <person name="Wang J."/>
            <person name="Zhu Y."/>
            <person name="Liu G."/>
            <person name="Chen Q."/>
            <person name="Chen Z."/>
            <person name="Lan J."/>
            <person name="Che J."/>
            <person name="Ge C."/>
            <person name="Shi H."/>
            <person name="Pan Z."/>
            <person name="Liu X."/>
        </authorList>
    </citation>
    <scope>NUCLEOTIDE SEQUENCE [LARGE SCALE GENOMIC DNA]</scope>
    <source>
        <strain evidence="2 3">DSM 8552</strain>
    </source>
</reference>
<evidence type="ECO:0000313" key="3">
    <source>
        <dbReference type="Proteomes" id="UP000051063"/>
    </source>
</evidence>
<dbReference type="EMBL" id="LJJB01000007">
    <property type="protein sequence ID" value="KQL50097.1"/>
    <property type="molecule type" value="Genomic_DNA"/>
</dbReference>
<proteinExistence type="predicted"/>
<feature type="domain" description="DUF4183" evidence="1">
    <location>
        <begin position="31"/>
        <end position="102"/>
    </location>
</feature>